<accession>A0A8T2SCW0</accession>
<keyword evidence="4" id="KW-1185">Reference proteome</keyword>
<dbReference type="Proteomes" id="UP000825935">
    <property type="component" value="Chromosome 21"/>
</dbReference>
<dbReference type="InterPro" id="IPR029058">
    <property type="entry name" value="AB_hydrolase_fold"/>
</dbReference>
<evidence type="ECO:0000259" key="2">
    <source>
        <dbReference type="Pfam" id="PF01764"/>
    </source>
</evidence>
<dbReference type="AlphaFoldDB" id="A0A8T2SCW0"/>
<evidence type="ECO:0000313" key="3">
    <source>
        <dbReference type="EMBL" id="KAH7315870.1"/>
    </source>
</evidence>
<dbReference type="SUPFAM" id="SSF53474">
    <property type="entry name" value="alpha/beta-Hydrolases"/>
    <property type="match status" value="1"/>
</dbReference>
<dbReference type="OrthoDB" id="1937028at2759"/>
<sequence>MRVGSQRDDDSSFKNSKTLSPKPLLLLQLTREYFQVLRRVKHREREKYSTATAMALASPPLAEADNLAAGRLNNVGVGLKSSWDSVAEIPNKSGAEFRVATDFILQMCANSYTYNFTDPDPGPLPPLIGWHLSTDVSPTRPSLPGAPGLRAFVYVEDTTPLVSTSRVVIVFRGWDVAATSRDELADLCAGAILFPRYADFLAPPLDLCAGFFGLPSLDYVAQAVAYTRLVLQTYPSSSVLLAGHSLGAGIAILVSAALQNEKCAESSAVYASRRKQRGPLDPDDDDDCDALSVVSFSSPGVEDYLNKQGWSMSNLPYVVTVSHDWDYFSVRARWEEHYGWVCVYDAPEPSSCSTCFPGELRSASLRAFKFRSQTSQSYRRVGMKSDNIGNNHNHDDQDDDDDCDYDDDEEDTCWDCLTNSHTPEAIQKAAANASLTVTCKFYGDASSVYKQALYSHDRNLYN</sequence>
<name>A0A8T2SCW0_CERRI</name>
<proteinExistence type="predicted"/>
<protein>
    <recommendedName>
        <fullName evidence="2">Fungal lipase-type domain-containing protein</fullName>
    </recommendedName>
</protein>
<comment type="caution">
    <text evidence="3">The sequence shown here is derived from an EMBL/GenBank/DDBJ whole genome shotgun (WGS) entry which is preliminary data.</text>
</comment>
<gene>
    <name evidence="3" type="ORF">KP509_21G068800</name>
</gene>
<feature type="domain" description="Fungal lipase-type" evidence="2">
    <location>
        <begin position="229"/>
        <end position="324"/>
    </location>
</feature>
<organism evidence="3 4">
    <name type="scientific">Ceratopteris richardii</name>
    <name type="common">Triangle waterfern</name>
    <dbReference type="NCBI Taxonomy" id="49495"/>
    <lineage>
        <taxon>Eukaryota</taxon>
        <taxon>Viridiplantae</taxon>
        <taxon>Streptophyta</taxon>
        <taxon>Embryophyta</taxon>
        <taxon>Tracheophyta</taxon>
        <taxon>Polypodiopsida</taxon>
        <taxon>Polypodiidae</taxon>
        <taxon>Polypodiales</taxon>
        <taxon>Pteridineae</taxon>
        <taxon>Pteridaceae</taxon>
        <taxon>Parkerioideae</taxon>
        <taxon>Ceratopteris</taxon>
    </lineage>
</organism>
<dbReference type="GO" id="GO:0006629">
    <property type="term" value="P:lipid metabolic process"/>
    <property type="evidence" value="ECO:0007669"/>
    <property type="project" value="InterPro"/>
</dbReference>
<dbReference type="EMBL" id="CM035426">
    <property type="protein sequence ID" value="KAH7315869.1"/>
    <property type="molecule type" value="Genomic_DNA"/>
</dbReference>
<reference evidence="3" key="1">
    <citation type="submission" date="2021-08" db="EMBL/GenBank/DDBJ databases">
        <title>WGS assembly of Ceratopteris richardii.</title>
        <authorList>
            <person name="Marchant D.B."/>
            <person name="Chen G."/>
            <person name="Jenkins J."/>
            <person name="Shu S."/>
            <person name="Leebens-Mack J."/>
            <person name="Grimwood J."/>
            <person name="Schmutz J."/>
            <person name="Soltis P."/>
            <person name="Soltis D."/>
            <person name="Chen Z.-H."/>
        </authorList>
    </citation>
    <scope>NUCLEOTIDE SEQUENCE</scope>
    <source>
        <strain evidence="3">Whitten #5841</strain>
        <tissue evidence="3">Leaf</tissue>
    </source>
</reference>
<dbReference type="EMBL" id="CM035426">
    <property type="protein sequence ID" value="KAH7315870.1"/>
    <property type="molecule type" value="Genomic_DNA"/>
</dbReference>
<dbReference type="Gene3D" id="3.40.50.1820">
    <property type="entry name" value="alpha/beta hydrolase"/>
    <property type="match status" value="1"/>
</dbReference>
<dbReference type="InterPro" id="IPR002921">
    <property type="entry name" value="Fungal_lipase-type"/>
</dbReference>
<evidence type="ECO:0000313" key="4">
    <source>
        <dbReference type="Proteomes" id="UP000825935"/>
    </source>
</evidence>
<dbReference type="Pfam" id="PF01764">
    <property type="entry name" value="Lipase_3"/>
    <property type="match status" value="1"/>
</dbReference>
<evidence type="ECO:0000256" key="1">
    <source>
        <dbReference type="SAM" id="MobiDB-lite"/>
    </source>
</evidence>
<feature type="region of interest" description="Disordered" evidence="1">
    <location>
        <begin position="381"/>
        <end position="404"/>
    </location>
</feature>